<dbReference type="AlphaFoldDB" id="A0A1F5V805"/>
<comment type="caution">
    <text evidence="2">The sequence shown here is derived from an EMBL/GenBank/DDBJ whole genome shotgun (WGS) entry which is preliminary data.</text>
</comment>
<dbReference type="Pfam" id="PF12796">
    <property type="entry name" value="Ank_2"/>
    <property type="match status" value="1"/>
</dbReference>
<dbReference type="SMART" id="SM00248">
    <property type="entry name" value="ANK"/>
    <property type="match status" value="1"/>
</dbReference>
<proteinExistence type="predicted"/>
<evidence type="ECO:0008006" key="4">
    <source>
        <dbReference type="Google" id="ProtNLM"/>
    </source>
</evidence>
<dbReference type="PROSITE" id="PS50088">
    <property type="entry name" value="ANK_REPEAT"/>
    <property type="match status" value="1"/>
</dbReference>
<reference evidence="2 3" key="1">
    <citation type="journal article" date="2016" name="Nat. Commun.">
        <title>Thousands of microbial genomes shed light on interconnected biogeochemical processes in an aquifer system.</title>
        <authorList>
            <person name="Anantharaman K."/>
            <person name="Brown C.T."/>
            <person name="Hug L.A."/>
            <person name="Sharon I."/>
            <person name="Castelle C.J."/>
            <person name="Probst A.J."/>
            <person name="Thomas B.C."/>
            <person name="Singh A."/>
            <person name="Wilkins M.J."/>
            <person name="Karaoz U."/>
            <person name="Brodie E.L."/>
            <person name="Williams K.H."/>
            <person name="Hubbard S.S."/>
            <person name="Banfield J.F."/>
        </authorList>
    </citation>
    <scope>NUCLEOTIDE SEQUENCE [LARGE SCALE GENOMIC DNA]</scope>
</reference>
<dbReference type="PROSITE" id="PS50297">
    <property type="entry name" value="ANK_REP_REGION"/>
    <property type="match status" value="1"/>
</dbReference>
<keyword evidence="1" id="KW-0040">ANK repeat</keyword>
<dbReference type="Gene3D" id="1.25.40.20">
    <property type="entry name" value="Ankyrin repeat-containing domain"/>
    <property type="match status" value="1"/>
</dbReference>
<dbReference type="SUPFAM" id="SSF48403">
    <property type="entry name" value="Ankyrin repeat"/>
    <property type="match status" value="1"/>
</dbReference>
<sequence>MEKEIERLLEKDLSLIRAADKNGFTALHYAVRGDAKEACQLLIDKGTYIEAKTDKKEDLQHLCTSLQCELTVPNAIL</sequence>
<evidence type="ECO:0000313" key="3">
    <source>
        <dbReference type="Proteomes" id="UP000178943"/>
    </source>
</evidence>
<accession>A0A1F5V805</accession>
<gene>
    <name evidence="2" type="ORF">A2Y62_03635</name>
</gene>
<organism evidence="2 3">
    <name type="scientific">Candidatus Fischerbacteria bacterium RBG_13_37_8</name>
    <dbReference type="NCBI Taxonomy" id="1817863"/>
    <lineage>
        <taxon>Bacteria</taxon>
        <taxon>Candidatus Fischeribacteriota</taxon>
    </lineage>
</organism>
<dbReference type="EMBL" id="MFGW01000210">
    <property type="protein sequence ID" value="OGF59546.1"/>
    <property type="molecule type" value="Genomic_DNA"/>
</dbReference>
<dbReference type="Proteomes" id="UP000178943">
    <property type="component" value="Unassembled WGS sequence"/>
</dbReference>
<dbReference type="InterPro" id="IPR002110">
    <property type="entry name" value="Ankyrin_rpt"/>
</dbReference>
<name>A0A1F5V805_9BACT</name>
<evidence type="ECO:0000313" key="2">
    <source>
        <dbReference type="EMBL" id="OGF59546.1"/>
    </source>
</evidence>
<dbReference type="STRING" id="1817863.A2Y62_03635"/>
<dbReference type="InterPro" id="IPR036770">
    <property type="entry name" value="Ankyrin_rpt-contain_sf"/>
</dbReference>
<evidence type="ECO:0000256" key="1">
    <source>
        <dbReference type="PROSITE-ProRule" id="PRU00023"/>
    </source>
</evidence>
<protein>
    <recommendedName>
        <fullName evidence="4">Ankyrin repeat protein</fullName>
    </recommendedName>
</protein>
<feature type="repeat" description="ANK" evidence="1">
    <location>
        <begin position="22"/>
        <end position="54"/>
    </location>
</feature>